<evidence type="ECO:0000256" key="1">
    <source>
        <dbReference type="ARBA" id="ARBA00007301"/>
    </source>
</evidence>
<comment type="pathway">
    <text evidence="5">Cofactor metabolism; pyridoxal 5'-phosphate salvage; pyridoxal 5'-phosphate from pyridoxine 5'-phosphate: step 1/1.</text>
</comment>
<feature type="binding site" evidence="5 6">
    <location>
        <position position="126"/>
    </location>
    <ligand>
        <name>substrate</name>
    </ligand>
</feature>
<evidence type="ECO:0000313" key="11">
    <source>
        <dbReference type="Proteomes" id="UP000219329"/>
    </source>
</evidence>
<feature type="binding site" evidence="5 7">
    <location>
        <begin position="60"/>
        <end position="65"/>
    </location>
    <ligand>
        <name>FMN</name>
        <dbReference type="ChEBI" id="CHEBI:58210"/>
    </ligand>
</feature>
<keyword evidence="2 5" id="KW-0285">Flavoprotein</keyword>
<organism evidence="10 11">
    <name type="scientific">OM182 bacterium MED-G28</name>
    <dbReference type="NCBI Taxonomy" id="1986256"/>
    <lineage>
        <taxon>Bacteria</taxon>
        <taxon>Pseudomonadati</taxon>
        <taxon>Pseudomonadota</taxon>
        <taxon>Gammaproteobacteria</taxon>
        <taxon>OMG group</taxon>
        <taxon>OM182 clade</taxon>
    </lineage>
</organism>
<feature type="binding site" evidence="5 7">
    <location>
        <position position="194"/>
    </location>
    <ligand>
        <name>FMN</name>
        <dbReference type="ChEBI" id="CHEBI:58210"/>
    </ligand>
</feature>
<dbReference type="InterPro" id="IPR019740">
    <property type="entry name" value="Pyridox_Oxase_CS"/>
</dbReference>
<comment type="catalytic activity">
    <reaction evidence="5">
        <text>pyridoxamine 5'-phosphate + O2 + H2O = pyridoxal 5'-phosphate + H2O2 + NH4(+)</text>
        <dbReference type="Rhea" id="RHEA:15817"/>
        <dbReference type="ChEBI" id="CHEBI:15377"/>
        <dbReference type="ChEBI" id="CHEBI:15379"/>
        <dbReference type="ChEBI" id="CHEBI:16240"/>
        <dbReference type="ChEBI" id="CHEBI:28938"/>
        <dbReference type="ChEBI" id="CHEBI:58451"/>
        <dbReference type="ChEBI" id="CHEBI:597326"/>
        <dbReference type="EC" id="1.4.3.5"/>
    </reaction>
</comment>
<dbReference type="PROSITE" id="PS01064">
    <property type="entry name" value="PYRIDOX_OXIDASE"/>
    <property type="match status" value="1"/>
</dbReference>
<dbReference type="EC" id="1.4.3.5" evidence="5"/>
<feature type="binding site" evidence="5 7">
    <location>
        <position position="104"/>
    </location>
    <ligand>
        <name>FMN</name>
        <dbReference type="ChEBI" id="CHEBI:58210"/>
    </ligand>
</feature>
<sequence length="211" mass="24636">MDLESLRREYLHGGLRREELIDNPVDQFSLWMQQALDLEIYDPTAMTIATVNEEGQPSQRIVLLKHFDQDGFIFYTNYGSRKSNELNSNSKVSLHFPWHVIDRQVKICGTASKISADESLKYFVSRPKESQIAAVASRQSEVLSSRSSLMDRFESLKQEFEDGDIPFPDYWGGYRIVPNEIEFWQGGASRLHDRFRYLRHEDNWLIDRLAP</sequence>
<feature type="binding site" evidence="5 6">
    <location>
        <position position="130"/>
    </location>
    <ligand>
        <name>substrate</name>
    </ligand>
</feature>
<dbReference type="NCBIfam" id="NF004231">
    <property type="entry name" value="PRK05679.1"/>
    <property type="match status" value="1"/>
</dbReference>
<dbReference type="HAMAP" id="MF_01629">
    <property type="entry name" value="PdxH"/>
    <property type="match status" value="1"/>
</dbReference>
<dbReference type="InterPro" id="IPR012349">
    <property type="entry name" value="Split_barrel_FMN-bd"/>
</dbReference>
<dbReference type="Gene3D" id="2.30.110.10">
    <property type="entry name" value="Electron Transport, Fmn-binding Protein, Chain A"/>
    <property type="match status" value="1"/>
</dbReference>
<feature type="binding site" evidence="6">
    <location>
        <begin position="7"/>
        <end position="10"/>
    </location>
    <ligand>
        <name>substrate</name>
    </ligand>
</feature>
<dbReference type="InterPro" id="IPR011576">
    <property type="entry name" value="Pyridox_Oxase_N"/>
</dbReference>
<evidence type="ECO:0000256" key="7">
    <source>
        <dbReference type="PIRSR" id="PIRSR000190-2"/>
    </source>
</evidence>
<dbReference type="Pfam" id="PF10590">
    <property type="entry name" value="PNP_phzG_C"/>
    <property type="match status" value="1"/>
</dbReference>
<dbReference type="PANTHER" id="PTHR10851">
    <property type="entry name" value="PYRIDOXINE-5-PHOSPHATE OXIDASE"/>
    <property type="match status" value="1"/>
</dbReference>
<dbReference type="Proteomes" id="UP000219329">
    <property type="component" value="Unassembled WGS sequence"/>
</dbReference>
<feature type="domain" description="Pyridoxine 5'-phosphate oxidase dimerisation C-terminal" evidence="9">
    <location>
        <begin position="171"/>
        <end position="211"/>
    </location>
</feature>
<feature type="domain" description="Pyridoxamine 5'-phosphate oxidase N-terminal" evidence="8">
    <location>
        <begin position="35"/>
        <end position="156"/>
    </location>
</feature>
<dbReference type="InterPro" id="IPR019576">
    <property type="entry name" value="Pyridoxamine_oxidase_dimer_C"/>
</dbReference>
<comment type="subunit">
    <text evidence="5">Homodimer.</text>
</comment>
<comment type="catalytic activity">
    <reaction evidence="5">
        <text>pyridoxine 5'-phosphate + O2 = pyridoxal 5'-phosphate + H2O2</text>
        <dbReference type="Rhea" id="RHEA:15149"/>
        <dbReference type="ChEBI" id="CHEBI:15379"/>
        <dbReference type="ChEBI" id="CHEBI:16240"/>
        <dbReference type="ChEBI" id="CHEBI:58589"/>
        <dbReference type="ChEBI" id="CHEBI:597326"/>
        <dbReference type="EC" id="1.4.3.5"/>
    </reaction>
</comment>
<dbReference type="UniPathway" id="UPA01068">
    <property type="reaction ID" value="UER00304"/>
</dbReference>
<dbReference type="PANTHER" id="PTHR10851:SF0">
    <property type="entry name" value="PYRIDOXINE-5'-PHOSPHATE OXIDASE"/>
    <property type="match status" value="1"/>
</dbReference>
<evidence type="ECO:0000256" key="2">
    <source>
        <dbReference type="ARBA" id="ARBA00022630"/>
    </source>
</evidence>
<evidence type="ECO:0000313" key="10">
    <source>
        <dbReference type="EMBL" id="PDH34025.1"/>
    </source>
</evidence>
<dbReference type="AlphaFoldDB" id="A0A2A5WBV4"/>
<feature type="binding site" evidence="5 6">
    <location>
        <position position="122"/>
    </location>
    <ligand>
        <name>substrate</name>
    </ligand>
</feature>
<dbReference type="SUPFAM" id="SSF50475">
    <property type="entry name" value="FMN-binding split barrel"/>
    <property type="match status" value="1"/>
</dbReference>
<dbReference type="GO" id="GO:0004733">
    <property type="term" value="F:pyridoxamine phosphate oxidase activity"/>
    <property type="evidence" value="ECO:0007669"/>
    <property type="project" value="UniProtKB-UniRule"/>
</dbReference>
<dbReference type="InterPro" id="IPR000659">
    <property type="entry name" value="Pyridox_Oxase"/>
</dbReference>
<dbReference type="GO" id="GO:0008615">
    <property type="term" value="P:pyridoxine biosynthetic process"/>
    <property type="evidence" value="ECO:0007669"/>
    <property type="project" value="UniProtKB-UniRule"/>
</dbReference>
<evidence type="ECO:0000256" key="5">
    <source>
        <dbReference type="HAMAP-Rule" id="MF_01629"/>
    </source>
</evidence>
<comment type="function">
    <text evidence="5">Catalyzes the oxidation of either pyridoxine 5'-phosphate (PNP) or pyridoxamine 5'-phosphate (PMP) into pyridoxal 5'-phosphate (PLP).</text>
</comment>
<name>A0A2A5WBV4_9GAMM</name>
<dbReference type="Pfam" id="PF01243">
    <property type="entry name" value="PNPOx_N"/>
    <property type="match status" value="1"/>
</dbReference>
<protein>
    <recommendedName>
        <fullName evidence="5">Pyridoxine/pyridoxamine 5'-phosphate oxidase</fullName>
        <ecNumber evidence="5">1.4.3.5</ecNumber>
    </recommendedName>
    <alternativeName>
        <fullName evidence="5">PNP/PMP oxidase</fullName>
        <shortName evidence="5">PNPOx</shortName>
    </alternativeName>
    <alternativeName>
        <fullName evidence="5">Pyridoxal 5'-phosphate synthase</fullName>
    </alternativeName>
</protein>
<gene>
    <name evidence="5 10" type="primary">pdxH</name>
    <name evidence="10" type="ORF">CNF02_06615</name>
</gene>
<comment type="caution">
    <text evidence="10">The sequence shown here is derived from an EMBL/GenBank/DDBJ whole genome shotgun (WGS) entry which is preliminary data.</text>
</comment>
<keyword evidence="4 5" id="KW-0560">Oxidoreductase</keyword>
<comment type="cofactor">
    <cofactor evidence="5 7">
        <name>FMN</name>
        <dbReference type="ChEBI" id="CHEBI:58210"/>
    </cofactor>
    <text evidence="5 7">Binds 1 FMN per subunit.</text>
</comment>
<feature type="binding site" evidence="5 6">
    <location>
        <begin position="190"/>
        <end position="192"/>
    </location>
    <ligand>
        <name>substrate</name>
    </ligand>
</feature>
<comment type="similarity">
    <text evidence="1 5">Belongs to the pyridoxamine 5'-phosphate oxidase family.</text>
</comment>
<accession>A0A2A5WBV4</accession>
<dbReference type="EMBL" id="NTJZ01000005">
    <property type="protein sequence ID" value="PDH34025.1"/>
    <property type="molecule type" value="Genomic_DNA"/>
</dbReference>
<evidence type="ECO:0000256" key="4">
    <source>
        <dbReference type="ARBA" id="ARBA00023002"/>
    </source>
</evidence>
<feature type="binding site" evidence="5 7">
    <location>
        <position position="82"/>
    </location>
    <ligand>
        <name>FMN</name>
        <dbReference type="ChEBI" id="CHEBI:58210"/>
    </ligand>
</feature>
<feature type="binding site" evidence="5 7">
    <location>
        <begin position="75"/>
        <end position="76"/>
    </location>
    <ligand>
        <name>FMN</name>
        <dbReference type="ChEBI" id="CHEBI:58210"/>
    </ligand>
</feature>
<comment type="pathway">
    <text evidence="5">Cofactor metabolism; pyridoxal 5'-phosphate salvage; pyridoxal 5'-phosphate from pyridoxamine 5'-phosphate: step 1/1.</text>
</comment>
<dbReference type="PIRSF" id="PIRSF000190">
    <property type="entry name" value="Pyd_amn-ph_oxd"/>
    <property type="match status" value="1"/>
</dbReference>
<feature type="binding site" evidence="5 6">
    <location>
        <position position="65"/>
    </location>
    <ligand>
        <name>substrate</name>
    </ligand>
</feature>
<evidence type="ECO:0000256" key="6">
    <source>
        <dbReference type="PIRSR" id="PIRSR000190-1"/>
    </source>
</evidence>
<evidence type="ECO:0000259" key="8">
    <source>
        <dbReference type="Pfam" id="PF01243"/>
    </source>
</evidence>
<keyword evidence="5" id="KW-0664">Pyridoxine biosynthesis</keyword>
<reference evidence="10 11" key="1">
    <citation type="submission" date="2017-08" db="EMBL/GenBank/DDBJ databases">
        <title>Fine stratification of microbial communities through a metagenomic profile of the photic zone.</title>
        <authorList>
            <person name="Haro-Moreno J.M."/>
            <person name="Lopez-Perez M."/>
            <person name="De La Torre J."/>
            <person name="Picazo A."/>
            <person name="Camacho A."/>
            <person name="Rodriguez-Valera F."/>
        </authorList>
    </citation>
    <scope>NUCLEOTIDE SEQUENCE [LARGE SCALE GENOMIC DNA]</scope>
    <source>
        <strain evidence="10">MED-G28</strain>
    </source>
</reference>
<evidence type="ECO:0000259" key="9">
    <source>
        <dbReference type="Pfam" id="PF10590"/>
    </source>
</evidence>
<feature type="binding site" evidence="5 7">
    <location>
        <position position="184"/>
    </location>
    <ligand>
        <name>FMN</name>
        <dbReference type="ChEBI" id="CHEBI:58210"/>
    </ligand>
</feature>
<feature type="binding site" evidence="5 7">
    <location>
        <position position="81"/>
    </location>
    <ligand>
        <name>FMN</name>
        <dbReference type="ChEBI" id="CHEBI:58210"/>
    </ligand>
</feature>
<feature type="binding site" evidence="5 7">
    <location>
        <begin position="139"/>
        <end position="140"/>
    </location>
    <ligand>
        <name>FMN</name>
        <dbReference type="ChEBI" id="CHEBI:58210"/>
    </ligand>
</feature>
<evidence type="ECO:0000256" key="3">
    <source>
        <dbReference type="ARBA" id="ARBA00022643"/>
    </source>
</evidence>
<proteinExistence type="inferred from homology"/>
<dbReference type="GO" id="GO:0010181">
    <property type="term" value="F:FMN binding"/>
    <property type="evidence" value="ECO:0007669"/>
    <property type="project" value="UniProtKB-UniRule"/>
</dbReference>
<keyword evidence="3 5" id="KW-0288">FMN</keyword>
<dbReference type="NCBIfam" id="TIGR00558">
    <property type="entry name" value="pdxH"/>
    <property type="match status" value="1"/>
</dbReference>